<evidence type="ECO:0000259" key="4">
    <source>
        <dbReference type="PROSITE" id="PS50893"/>
    </source>
</evidence>
<keyword evidence="6" id="KW-1185">Reference proteome</keyword>
<sequence length="287" mass="31510">MVRIRNLHFGYSRRVPQLEDLRLDLVRGRIYGLLGKNGAGKSTLLKNMVGLAFPQAGTCEIEGQAASRRLPATLEDLFFLPEDVQAPPVSATQLAASTGVFYPRFDTGAFHTYLRELDVPAHARLTALSFGQQKKVFIAFALATNTGLLVLDEPTNGLDIPSKMQFRKLVAGALGEDRCIVISTHQVRDLDSLIDTVLVLHERRIVLSETIDALAEKLYFGPVPAGTASPDVLYAEPSVRGQQAIRPGDGERYTKVDLELLFNALTGPSQAVATYLTHLHLQHEPVR</sequence>
<dbReference type="SUPFAM" id="SSF52540">
    <property type="entry name" value="P-loop containing nucleoside triphosphate hydrolases"/>
    <property type="match status" value="1"/>
</dbReference>
<dbReference type="InterPro" id="IPR027417">
    <property type="entry name" value="P-loop_NTPase"/>
</dbReference>
<dbReference type="InterPro" id="IPR003593">
    <property type="entry name" value="AAA+_ATPase"/>
</dbReference>
<dbReference type="GO" id="GO:0005524">
    <property type="term" value="F:ATP binding"/>
    <property type="evidence" value="ECO:0007669"/>
    <property type="project" value="UniProtKB-KW"/>
</dbReference>
<keyword evidence="1" id="KW-0813">Transport</keyword>
<dbReference type="Gene3D" id="3.40.50.300">
    <property type="entry name" value="P-loop containing nucleotide triphosphate hydrolases"/>
    <property type="match status" value="1"/>
</dbReference>
<reference evidence="6" key="1">
    <citation type="journal article" date="2019" name="Int. J. Syst. Evol. Microbiol.">
        <title>The Global Catalogue of Microorganisms (GCM) 10K type strain sequencing project: providing services to taxonomists for standard genome sequencing and annotation.</title>
        <authorList>
            <consortium name="The Broad Institute Genomics Platform"/>
            <consortium name="The Broad Institute Genome Sequencing Center for Infectious Disease"/>
            <person name="Wu L."/>
            <person name="Ma J."/>
        </authorList>
    </citation>
    <scope>NUCLEOTIDE SEQUENCE [LARGE SCALE GENOMIC DNA]</scope>
    <source>
        <strain evidence="6">JCM 17841</strain>
    </source>
</reference>
<dbReference type="InterPro" id="IPR051782">
    <property type="entry name" value="ABC_Transporter_VariousFunc"/>
</dbReference>
<evidence type="ECO:0000313" key="5">
    <source>
        <dbReference type="EMBL" id="GAA4498008.1"/>
    </source>
</evidence>
<name>A0ABP8Q8V9_9BACT</name>
<feature type="domain" description="ABC transporter" evidence="4">
    <location>
        <begin position="2"/>
        <end position="227"/>
    </location>
</feature>
<evidence type="ECO:0000313" key="6">
    <source>
        <dbReference type="Proteomes" id="UP001501243"/>
    </source>
</evidence>
<dbReference type="Pfam" id="PF00005">
    <property type="entry name" value="ABC_tran"/>
    <property type="match status" value="1"/>
</dbReference>
<evidence type="ECO:0000256" key="1">
    <source>
        <dbReference type="ARBA" id="ARBA00022448"/>
    </source>
</evidence>
<keyword evidence="2" id="KW-0547">Nucleotide-binding</keyword>
<dbReference type="PROSITE" id="PS50893">
    <property type="entry name" value="ABC_TRANSPORTER_2"/>
    <property type="match status" value="1"/>
</dbReference>
<gene>
    <name evidence="5" type="ORF">GCM10023172_14040</name>
</gene>
<dbReference type="SMART" id="SM00382">
    <property type="entry name" value="AAA"/>
    <property type="match status" value="1"/>
</dbReference>
<dbReference type="CDD" id="cd03230">
    <property type="entry name" value="ABC_DR_subfamily_A"/>
    <property type="match status" value="1"/>
</dbReference>
<evidence type="ECO:0000256" key="3">
    <source>
        <dbReference type="ARBA" id="ARBA00022840"/>
    </source>
</evidence>
<dbReference type="PANTHER" id="PTHR42939:SF1">
    <property type="entry name" value="ABC TRANSPORTER ATP-BINDING PROTEIN ALBC-RELATED"/>
    <property type="match status" value="1"/>
</dbReference>
<comment type="caution">
    <text evidence="5">The sequence shown here is derived from an EMBL/GenBank/DDBJ whole genome shotgun (WGS) entry which is preliminary data.</text>
</comment>
<keyword evidence="3 5" id="KW-0067">ATP-binding</keyword>
<dbReference type="PANTHER" id="PTHR42939">
    <property type="entry name" value="ABC TRANSPORTER ATP-BINDING PROTEIN ALBC-RELATED"/>
    <property type="match status" value="1"/>
</dbReference>
<proteinExistence type="predicted"/>
<evidence type="ECO:0000256" key="2">
    <source>
        <dbReference type="ARBA" id="ARBA00022741"/>
    </source>
</evidence>
<protein>
    <submittedName>
        <fullName evidence="5">ATP-binding cassette domain-containing protein</fullName>
    </submittedName>
</protein>
<dbReference type="Proteomes" id="UP001501243">
    <property type="component" value="Unassembled WGS sequence"/>
</dbReference>
<dbReference type="EMBL" id="BAABGQ010000005">
    <property type="protein sequence ID" value="GAA4498008.1"/>
    <property type="molecule type" value="Genomic_DNA"/>
</dbReference>
<dbReference type="InterPro" id="IPR003439">
    <property type="entry name" value="ABC_transporter-like_ATP-bd"/>
</dbReference>
<accession>A0ABP8Q8V9</accession>
<organism evidence="5 6">
    <name type="scientific">Hymenobacter ginsengisoli</name>
    <dbReference type="NCBI Taxonomy" id="1051626"/>
    <lineage>
        <taxon>Bacteria</taxon>
        <taxon>Pseudomonadati</taxon>
        <taxon>Bacteroidota</taxon>
        <taxon>Cytophagia</taxon>
        <taxon>Cytophagales</taxon>
        <taxon>Hymenobacteraceae</taxon>
        <taxon>Hymenobacter</taxon>
    </lineage>
</organism>
<dbReference type="RefSeq" id="WP_208133474.1">
    <property type="nucleotide sequence ID" value="NZ_BAABGQ010000005.1"/>
</dbReference>